<gene>
    <name evidence="2" type="ORF">FD16_GL002496</name>
</gene>
<proteinExistence type="predicted"/>
<keyword evidence="1" id="KW-0472">Membrane</keyword>
<dbReference type="RefSeq" id="WP_010621828.1">
    <property type="nucleotide sequence ID" value="NZ_AZGF01000009.1"/>
</dbReference>
<dbReference type="InterPro" id="IPR029058">
    <property type="entry name" value="AB_hydrolase_fold"/>
</dbReference>
<dbReference type="EMBL" id="AZGF01000009">
    <property type="protein sequence ID" value="KRM12311.1"/>
    <property type="molecule type" value="Genomic_DNA"/>
</dbReference>
<keyword evidence="1" id="KW-0812">Transmembrane</keyword>
<evidence type="ECO:0000313" key="2">
    <source>
        <dbReference type="EMBL" id="KRM12311.1"/>
    </source>
</evidence>
<dbReference type="GO" id="GO:0016787">
    <property type="term" value="F:hydrolase activity"/>
    <property type="evidence" value="ECO:0007669"/>
    <property type="project" value="UniProtKB-KW"/>
</dbReference>
<dbReference type="Proteomes" id="UP000051820">
    <property type="component" value="Unassembled WGS sequence"/>
</dbReference>
<keyword evidence="1" id="KW-1133">Transmembrane helix</keyword>
<organism evidence="2 3">
    <name type="scientific">Paucilactobacillus suebicus DSM 5007 = KCTC 3549</name>
    <dbReference type="NCBI Taxonomy" id="1423807"/>
    <lineage>
        <taxon>Bacteria</taxon>
        <taxon>Bacillati</taxon>
        <taxon>Bacillota</taxon>
        <taxon>Bacilli</taxon>
        <taxon>Lactobacillales</taxon>
        <taxon>Lactobacillaceae</taxon>
        <taxon>Paucilactobacillus</taxon>
    </lineage>
</organism>
<feature type="transmembrane region" description="Helical" evidence="1">
    <location>
        <begin position="6"/>
        <end position="26"/>
    </location>
</feature>
<dbReference type="InterPro" id="IPR010315">
    <property type="entry name" value="DUF915_hydro-like"/>
</dbReference>
<comment type="caution">
    <text evidence="2">The sequence shown here is derived from an EMBL/GenBank/DDBJ whole genome shotgun (WGS) entry which is preliminary data.</text>
</comment>
<name>A0A0R1W3Q4_9LACO</name>
<evidence type="ECO:0000313" key="3">
    <source>
        <dbReference type="Proteomes" id="UP000051820"/>
    </source>
</evidence>
<accession>A0A0R1W3Q4</accession>
<dbReference type="Gene3D" id="3.40.50.1820">
    <property type="entry name" value="alpha/beta hydrolase"/>
    <property type="match status" value="1"/>
</dbReference>
<dbReference type="Pfam" id="PF06028">
    <property type="entry name" value="DUF915"/>
    <property type="match status" value="1"/>
</dbReference>
<keyword evidence="2" id="KW-0378">Hydrolase</keyword>
<sequence length="285" mass="32150">MNTKRIAKWGVCIIAVGFLTFFGATWQRKQVKDLKNEFPSELAPVFFVPGSSAGQNRFNLLFSKLNKDGHVHSVLKVKVSRDGHLTYTGKINKDDPSPFIVVAFQNNHDGYSNIKKQADWFSIAFDQLQKIYHFNHFSAVGHSNGGVILTLFLEKYLPKHVTINRLMTIASPFNLERRSTKKTQMLKDLIAGRKNLPKKMKVYSIAGTENYSGDGTVPFMSVDSGKYIFQDCVAGYTEVVVTGSGTFHSALPQNPQIVHMIEQYILKANIPSNVQRQNKMLPRIH</sequence>
<reference evidence="2 3" key="1">
    <citation type="journal article" date="2015" name="Genome Announc.">
        <title>Expanding the biotechnology potential of lactobacilli through comparative genomics of 213 strains and associated genera.</title>
        <authorList>
            <person name="Sun Z."/>
            <person name="Harris H.M."/>
            <person name="McCann A."/>
            <person name="Guo C."/>
            <person name="Argimon S."/>
            <person name="Zhang W."/>
            <person name="Yang X."/>
            <person name="Jeffery I.B."/>
            <person name="Cooney J.C."/>
            <person name="Kagawa T.F."/>
            <person name="Liu W."/>
            <person name="Song Y."/>
            <person name="Salvetti E."/>
            <person name="Wrobel A."/>
            <person name="Rasinkangas P."/>
            <person name="Parkhill J."/>
            <person name="Rea M.C."/>
            <person name="O'Sullivan O."/>
            <person name="Ritari J."/>
            <person name="Douillard F.P."/>
            <person name="Paul Ross R."/>
            <person name="Yang R."/>
            <person name="Briner A.E."/>
            <person name="Felis G.E."/>
            <person name="de Vos W.M."/>
            <person name="Barrangou R."/>
            <person name="Klaenhammer T.R."/>
            <person name="Caufield P.W."/>
            <person name="Cui Y."/>
            <person name="Zhang H."/>
            <person name="O'Toole P.W."/>
        </authorList>
    </citation>
    <scope>NUCLEOTIDE SEQUENCE [LARGE SCALE GENOMIC DNA]</scope>
    <source>
        <strain evidence="2 3">DSM 5007</strain>
    </source>
</reference>
<protein>
    <submittedName>
        <fullName evidence="2">Alpha beta hydrolase</fullName>
    </submittedName>
</protein>
<dbReference type="PATRIC" id="fig|1423807.3.peg.2580"/>
<dbReference type="STRING" id="1423807.FD16_GL002496"/>
<dbReference type="SUPFAM" id="SSF53474">
    <property type="entry name" value="alpha/beta-Hydrolases"/>
    <property type="match status" value="1"/>
</dbReference>
<evidence type="ECO:0000256" key="1">
    <source>
        <dbReference type="SAM" id="Phobius"/>
    </source>
</evidence>
<dbReference type="eggNOG" id="COG4814">
    <property type="taxonomic scope" value="Bacteria"/>
</dbReference>
<keyword evidence="3" id="KW-1185">Reference proteome</keyword>
<dbReference type="AlphaFoldDB" id="A0A0R1W3Q4"/>